<dbReference type="FunFam" id="1.25.40.180:FF:000023">
    <property type="entry name" value="regulator of nonsense transcripts 2 isoform X1"/>
    <property type="match status" value="1"/>
</dbReference>
<keyword evidence="7" id="KW-0866">Nonsense-mediated mRNA decay</keyword>
<feature type="compositionally biased region" description="Basic residues" evidence="11">
    <location>
        <begin position="1299"/>
        <end position="1311"/>
    </location>
</feature>
<dbReference type="PANTHER" id="PTHR12839:SF7">
    <property type="entry name" value="REGULATOR OF NONSENSE TRANSCRIPTS 2"/>
    <property type="match status" value="1"/>
</dbReference>
<protein>
    <recommendedName>
        <fullName evidence="9">Regulator of nonsense transcripts 2</fullName>
    </recommendedName>
    <alternativeName>
        <fullName evidence="10">Up-frameshift suppressor 2 homolog</fullName>
    </alternativeName>
</protein>
<feature type="domain" description="MIF4G" evidence="12">
    <location>
        <begin position="167"/>
        <end position="363"/>
    </location>
</feature>
<dbReference type="FunFam" id="1.25.40.180:FF:000014">
    <property type="entry name" value="Putative regulator of nonsense transcripts 2"/>
    <property type="match status" value="1"/>
</dbReference>
<dbReference type="EMBL" id="CAAE01009919">
    <property type="protein sequence ID" value="CAF92436.1"/>
    <property type="molecule type" value="Genomic_DNA"/>
</dbReference>
<feature type="domain" description="MIF4G" evidence="12">
    <location>
        <begin position="566"/>
        <end position="755"/>
    </location>
</feature>
<evidence type="ECO:0000256" key="8">
    <source>
        <dbReference type="ARBA" id="ARBA00059351"/>
    </source>
</evidence>
<feature type="region of interest" description="Disordered" evidence="11">
    <location>
        <begin position="1277"/>
        <end position="1313"/>
    </location>
</feature>
<dbReference type="InterPro" id="IPR007193">
    <property type="entry name" value="Upf2/Nmd2_C"/>
</dbReference>
<dbReference type="Gene3D" id="4.10.80.160">
    <property type="match status" value="1"/>
</dbReference>
<keyword evidence="3" id="KW-0597">Phosphoprotein</keyword>
<evidence type="ECO:0000256" key="7">
    <source>
        <dbReference type="ARBA" id="ARBA00023161"/>
    </source>
</evidence>
<dbReference type="SMART" id="SM00543">
    <property type="entry name" value="MIF4G"/>
    <property type="match status" value="3"/>
</dbReference>
<keyword evidence="4" id="KW-0677">Repeat</keyword>
<accession>Q4T3U6</accession>
<keyword evidence="2" id="KW-0963">Cytoplasm</keyword>
<dbReference type="InterPro" id="IPR016024">
    <property type="entry name" value="ARM-type_fold"/>
</dbReference>
<evidence type="ECO:0000313" key="13">
    <source>
        <dbReference type="EMBL" id="CAF92436.1"/>
    </source>
</evidence>
<dbReference type="GO" id="GO:0003723">
    <property type="term" value="F:RNA binding"/>
    <property type="evidence" value="ECO:0007669"/>
    <property type="project" value="UniProtKB-KW"/>
</dbReference>
<proteinExistence type="predicted"/>
<feature type="region of interest" description="Disordered" evidence="11">
    <location>
        <begin position="1"/>
        <end position="116"/>
    </location>
</feature>
<feature type="region of interest" description="Disordered" evidence="11">
    <location>
        <begin position="1041"/>
        <end position="1124"/>
    </location>
</feature>
<comment type="subcellular location">
    <subcellularLocation>
        <location evidence="1">Cytoplasm</location>
        <location evidence="1">Perinuclear region</location>
    </subcellularLocation>
</comment>
<evidence type="ECO:0000256" key="2">
    <source>
        <dbReference type="ARBA" id="ARBA00022490"/>
    </source>
</evidence>
<dbReference type="Pfam" id="PF04050">
    <property type="entry name" value="Upf2"/>
    <property type="match status" value="1"/>
</dbReference>
<feature type="compositionally biased region" description="Acidic residues" evidence="11">
    <location>
        <begin position="1050"/>
        <end position="1103"/>
    </location>
</feature>
<evidence type="ECO:0000256" key="5">
    <source>
        <dbReference type="ARBA" id="ARBA00022884"/>
    </source>
</evidence>
<dbReference type="GO" id="GO:0048471">
    <property type="term" value="C:perinuclear region of cytoplasm"/>
    <property type="evidence" value="ECO:0007669"/>
    <property type="project" value="UniProtKB-SubCell"/>
</dbReference>
<dbReference type="InterPro" id="IPR039762">
    <property type="entry name" value="Nmd2/UPF2"/>
</dbReference>
<evidence type="ECO:0000256" key="4">
    <source>
        <dbReference type="ARBA" id="ARBA00022737"/>
    </source>
</evidence>
<feature type="domain" description="MIF4G" evidence="12">
    <location>
        <begin position="770"/>
        <end position="1008"/>
    </location>
</feature>
<dbReference type="OrthoDB" id="27832at2759"/>
<reference evidence="13" key="1">
    <citation type="journal article" date="2004" name="Nature">
        <title>Genome duplication in the teleost fish Tetraodon nigroviridis reveals the early vertebrate proto-karyotype.</title>
        <authorList>
            <person name="Jaillon O."/>
            <person name="Aury J.-M."/>
            <person name="Brunet F."/>
            <person name="Petit J.-L."/>
            <person name="Stange-Thomann N."/>
            <person name="Mauceli E."/>
            <person name="Bouneau L."/>
            <person name="Fischer C."/>
            <person name="Ozouf-Costaz C."/>
            <person name="Bernot A."/>
            <person name="Nicaud S."/>
            <person name="Jaffe D."/>
            <person name="Fisher S."/>
            <person name="Lutfalla G."/>
            <person name="Dossat C."/>
            <person name="Segurens B."/>
            <person name="Dasilva C."/>
            <person name="Salanoubat M."/>
            <person name="Levy M."/>
            <person name="Boudet N."/>
            <person name="Castellano S."/>
            <person name="Anthouard V."/>
            <person name="Jubin C."/>
            <person name="Castelli V."/>
            <person name="Katinka M."/>
            <person name="Vacherie B."/>
            <person name="Biemont C."/>
            <person name="Skalli Z."/>
            <person name="Cattolico L."/>
            <person name="Poulain J."/>
            <person name="De Berardinis V."/>
            <person name="Cruaud C."/>
            <person name="Duprat S."/>
            <person name="Brottier P."/>
            <person name="Coutanceau J.-P."/>
            <person name="Gouzy J."/>
            <person name="Parra G."/>
            <person name="Lardier G."/>
            <person name="Chapple C."/>
            <person name="McKernan K.J."/>
            <person name="McEwan P."/>
            <person name="Bosak S."/>
            <person name="Kellis M."/>
            <person name="Volff J.-N."/>
            <person name="Guigo R."/>
            <person name="Zody M.C."/>
            <person name="Mesirov J."/>
            <person name="Lindblad-Toh K."/>
            <person name="Birren B."/>
            <person name="Nusbaum C."/>
            <person name="Kahn D."/>
            <person name="Robinson-Rechavi M."/>
            <person name="Laudet V."/>
            <person name="Schachter V."/>
            <person name="Quetier F."/>
            <person name="Saurin W."/>
            <person name="Scarpelli C."/>
            <person name="Wincker P."/>
            <person name="Lander E.S."/>
            <person name="Weissenbach J."/>
            <person name="Roest Crollius H."/>
        </authorList>
    </citation>
    <scope>NUCLEOTIDE SEQUENCE [LARGE SCALE GENOMIC DNA]</scope>
</reference>
<keyword evidence="5" id="KW-0694">RNA-binding</keyword>
<dbReference type="Gene3D" id="1.25.40.180">
    <property type="match status" value="4"/>
</dbReference>
<evidence type="ECO:0000256" key="9">
    <source>
        <dbReference type="ARBA" id="ARBA00068726"/>
    </source>
</evidence>
<evidence type="ECO:0000256" key="3">
    <source>
        <dbReference type="ARBA" id="ARBA00022553"/>
    </source>
</evidence>
<gene>
    <name evidence="13" type="ORF">GSTENG00007636001</name>
</gene>
<dbReference type="Gene3D" id="6.10.250.770">
    <property type="match status" value="1"/>
</dbReference>
<dbReference type="GO" id="GO:0000184">
    <property type="term" value="P:nuclear-transcribed mRNA catabolic process, nonsense-mediated decay"/>
    <property type="evidence" value="ECO:0007669"/>
    <property type="project" value="UniProtKB-KW"/>
</dbReference>
<evidence type="ECO:0000256" key="11">
    <source>
        <dbReference type="SAM" id="MobiDB-lite"/>
    </source>
</evidence>
<sequence>MPAERKCSVSMDEKDVCSFSNKDKDRDSERRPASARDRAKDEAKMSCKKDMGKEEKKKRLEEERKKKEEKERKKKEEEKQKVEEEQKKKEEEEKKQQEEQAKKLQEEEAKRQREEEAALLKEKEEGHQLHQEAWERHQCRKELRSKNQNAHEGRPEEAFFSRLDSSLKKNTAFVKKLRTLTEQQRDSLSNDFASLNLSKYIGEAVSSVVEAKLKISDVGCAVHLCSLFHQRYAEFASLLLQAWKKHFEARKEDKAPNVSKLRTDLRFIAELTIVGIFTDKEGLSLIYEQLKNIIGTDRETHTHVSVVISFCKHCGDDVAGLVPRKVKVAAEKFGLGFPPSEIISTEKQQPFQNLLREYFTSLTKHLKKDHRELQNIERQNRRILHSKGELSEDRHKQYEEFATSYQKLLANTQSLADLLDENMPELPQDKTVQEDHGPGIDIFTPGKPGEYDLEGGIWEDEDARNFYENMVDLKAFVPAILFKDNEKSSQSKDKDETRDGKEGKDSVSTTEELELELEALDIADEPLELEGPDEAENEELAKKLLDEQEQEDEEANTGSHLKLIVDAFIQQLPNCVNRDLIDKAAMDFCMNMNTKANRRKLVRALFTVPRQRLDLLPFYSRLVATLHPCMCDVAEDLCSMLKGDFRFHIRKKDQINIETKNKTVRFIGELAKFKMFSKTDTLQCLKMLLSDFTHHHIEMACTLLETCGRFLFRSPDSHLRTSVLLEQMMRKKQAQHLDARYVTMVENAYYYCNPPPVEKMVKKKRPPLQEYIRKLLYKDLSKVTTEKVLRQMRKLPWQDPEVKGYLICCMVNIWNVKYNSIHCVANLLAGLVAYQEDVGIHVVDGVLEDIRLGMEVNQPKFNQRRISSAKFLGELYNYRMVESAVIFRTLYSFISFGINPDGSPSSLDPPEHLFRIRLVCTLLDTCGQYFDRGSSKRKLDCFLIYFQASWLLFYPFILCVAKVLIALRVCPQRYIWWKKSVDVWTKDHPFPIDIDYMISDTLELLRPKMRFCFSLDEATKQVIDLEREVLIKLGLANEKDGRSSAMSEAEGLDEEDDEGDEDEEGGAETEEQSGNESEMNEQEEDEASENEEEEREEEEEENNDYLTDSNKENETDEENNEVTIRGGGLKHVACAEDEDFIQALDKMMLENLQQRSGETVKVHQLDVAIPLQLKSQLRKGGSAQPCISEGDADVSNTMQFVMLTRKGNKQQYKILNVPLSSHLAANHFNQQQAEQEERMRMKKLTLDINERQEQEDYQGRLHGGNILCGRDDAVARPASSSCQHQPRASAPLPAPQRGPQRRPHLQDRRKVRQELVLNALQPLGCSRQKNFVRVSSRRR</sequence>
<evidence type="ECO:0000256" key="1">
    <source>
        <dbReference type="ARBA" id="ARBA00004556"/>
    </source>
</evidence>
<evidence type="ECO:0000256" key="10">
    <source>
        <dbReference type="ARBA" id="ARBA00080859"/>
    </source>
</evidence>
<evidence type="ECO:0000256" key="6">
    <source>
        <dbReference type="ARBA" id="ARBA00023054"/>
    </source>
</evidence>
<name>Q4T3U6_TETNG</name>
<dbReference type="GO" id="GO:0005829">
    <property type="term" value="C:cytosol"/>
    <property type="evidence" value="ECO:0007669"/>
    <property type="project" value="UniProtKB-ARBA"/>
</dbReference>
<feature type="region of interest" description="Disordered" evidence="11">
    <location>
        <begin position="486"/>
        <end position="512"/>
    </location>
</feature>
<comment type="function">
    <text evidence="8">Involved in nonsense-mediated decay (NMD) of mRNAs containing premature stop codons by associating with the nuclear exon junction complex (EJC). Recruited by UPF3B associated with the EJC core at the cytoplasmic side of the nuclear envelope and the subsequent formation of an UPF1-UPF2-UPF3 surveillance complex (including UPF1 bound to release factors at the stalled ribosome) is believed to activate NMD. In cooperation with UPF3B stimulates both ATPase and RNA helicase activities of UPF1. Binds spliced mRNA.</text>
</comment>
<dbReference type="PANTHER" id="PTHR12839">
    <property type="entry name" value="NONSENSE-MEDIATED MRNA DECAY PROTEIN 2 UP-FRAMESHIFT SUPPRESSOR 2"/>
    <property type="match status" value="1"/>
</dbReference>
<dbReference type="GO" id="GO:0035145">
    <property type="term" value="C:exon-exon junction complex"/>
    <property type="evidence" value="ECO:0007669"/>
    <property type="project" value="TreeGrafter"/>
</dbReference>
<reference evidence="13" key="2">
    <citation type="submission" date="2004-02" db="EMBL/GenBank/DDBJ databases">
        <authorList>
            <consortium name="Genoscope"/>
            <consortium name="Whitehead Institute Centre for Genome Research"/>
        </authorList>
    </citation>
    <scope>NUCLEOTIDE SEQUENCE</scope>
</reference>
<dbReference type="InterPro" id="IPR003890">
    <property type="entry name" value="MIF4G-like_typ-3"/>
</dbReference>
<dbReference type="KEGG" id="tng:GSTEN00007636G001"/>
<dbReference type="FunFam" id="4.10.80.160:FF:000002">
    <property type="entry name" value="Putative regulator of nonsense transcripts 2"/>
    <property type="match status" value="1"/>
</dbReference>
<evidence type="ECO:0000259" key="12">
    <source>
        <dbReference type="SMART" id="SM00543"/>
    </source>
</evidence>
<dbReference type="SUPFAM" id="SSF48371">
    <property type="entry name" value="ARM repeat"/>
    <property type="match status" value="3"/>
</dbReference>
<dbReference type="FunFam" id="1.25.40.180:FF:000015">
    <property type="entry name" value="regulator of nonsense transcripts 2 isoform X1"/>
    <property type="match status" value="1"/>
</dbReference>
<dbReference type="Pfam" id="PF02854">
    <property type="entry name" value="MIF4G"/>
    <property type="match status" value="3"/>
</dbReference>
<feature type="compositionally biased region" description="Basic and acidic residues" evidence="11">
    <location>
        <begin position="486"/>
        <end position="505"/>
    </location>
</feature>
<organism evidence="13">
    <name type="scientific">Tetraodon nigroviridis</name>
    <name type="common">Spotted green pufferfish</name>
    <name type="synonym">Chelonodon nigroviridis</name>
    <dbReference type="NCBI Taxonomy" id="99883"/>
    <lineage>
        <taxon>Eukaryota</taxon>
        <taxon>Metazoa</taxon>
        <taxon>Chordata</taxon>
        <taxon>Craniata</taxon>
        <taxon>Vertebrata</taxon>
        <taxon>Euteleostomi</taxon>
        <taxon>Actinopterygii</taxon>
        <taxon>Neopterygii</taxon>
        <taxon>Teleostei</taxon>
        <taxon>Neoteleostei</taxon>
        <taxon>Acanthomorphata</taxon>
        <taxon>Eupercaria</taxon>
        <taxon>Tetraodontiformes</taxon>
        <taxon>Tetradontoidea</taxon>
        <taxon>Tetraodontidae</taxon>
        <taxon>Tetraodon</taxon>
    </lineage>
</organism>
<keyword evidence="6" id="KW-0175">Coiled coil</keyword>